<gene>
    <name evidence="1" type="ORF">ALQ29_01059</name>
</gene>
<dbReference type="EMBL" id="RBQF01000091">
    <property type="protein sequence ID" value="RMP12262.1"/>
    <property type="molecule type" value="Genomic_DNA"/>
</dbReference>
<dbReference type="Proteomes" id="UP000276587">
    <property type="component" value="Unassembled WGS sequence"/>
</dbReference>
<organism evidence="1 2">
    <name type="scientific">Pseudomonas marginalis pv. marginalis</name>
    <dbReference type="NCBI Taxonomy" id="97473"/>
    <lineage>
        <taxon>Bacteria</taxon>
        <taxon>Pseudomonadati</taxon>
        <taxon>Pseudomonadota</taxon>
        <taxon>Gammaproteobacteria</taxon>
        <taxon>Pseudomonadales</taxon>
        <taxon>Pseudomonadaceae</taxon>
        <taxon>Pseudomonas</taxon>
    </lineage>
</organism>
<comment type="caution">
    <text evidence="1">The sequence shown here is derived from an EMBL/GenBank/DDBJ whole genome shotgun (WGS) entry which is preliminary data.</text>
</comment>
<accession>A0A3M3WFD7</accession>
<reference evidence="1 2" key="1">
    <citation type="submission" date="2018-08" db="EMBL/GenBank/DDBJ databases">
        <title>Recombination of ecologically and evolutionarily significant loci maintains genetic cohesion in the Pseudomonas syringae species complex.</title>
        <authorList>
            <person name="Dillon M."/>
            <person name="Thakur S."/>
            <person name="Almeida R.N.D."/>
            <person name="Weir B.S."/>
            <person name="Guttman D.S."/>
        </authorList>
    </citation>
    <scope>NUCLEOTIDE SEQUENCE [LARGE SCALE GENOMIC DNA]</scope>
    <source>
        <strain evidence="1 2">ICMP 3555</strain>
    </source>
</reference>
<proteinExistence type="predicted"/>
<evidence type="ECO:0000313" key="2">
    <source>
        <dbReference type="Proteomes" id="UP000276587"/>
    </source>
</evidence>
<protein>
    <submittedName>
        <fullName evidence="1">Uncharacterized protein</fullName>
    </submittedName>
</protein>
<dbReference type="RefSeq" id="WP_064052837.1">
    <property type="nucleotide sequence ID" value="NZ_RBPW01000241.1"/>
</dbReference>
<sequence length="395" mass="43760">MSGDNTLLQGLYYPFSRCMDSCALKQLMLVFDSVTFLEPVKDAKWRAGLFRNLETNEDPRFSKYRILEHDLKTLEQEGALSFVDPQSLAAFKRPETSLAAISDLEDPLWCKMASNPSVFGLPHQRQADTQQPTWQMFAQKIPMEFRHFLGTDTARKHLINEADDHYAWTLSYAAGSAATLNFHLAAAADLGLSPITDSELHHRLLLRKATRALTPDSEWTDPVSTQLSQSATSTAVKLLESLMPHQALESASFDKILRFRENTRGDRAALVNELTARLTQISNTTSYAELSRSQIALSIEISKEVREYQAAIGAARDKLWPNLVKGLGLTFATGTSAALLYEYLLGGPMGVLTGALSGVAYSSLAHMLDSRAEKRQAVRATSPSIAYLSRVSQLK</sequence>
<keyword evidence="2" id="KW-1185">Reference proteome</keyword>
<name>A0A3M3WFD7_PSEMA</name>
<evidence type="ECO:0000313" key="1">
    <source>
        <dbReference type="EMBL" id="RMP12262.1"/>
    </source>
</evidence>
<dbReference type="AlphaFoldDB" id="A0A3M3WFD7"/>